<comment type="similarity">
    <text evidence="1">Belongs to the class IV-like SAM-binding methyltransferase superfamily. RNA methyltransferase TrmH family.</text>
</comment>
<dbReference type="GO" id="GO:0008173">
    <property type="term" value="F:RNA methyltransferase activity"/>
    <property type="evidence" value="ECO:0007669"/>
    <property type="project" value="InterPro"/>
</dbReference>
<dbReference type="EC" id="2.1.1.66" evidence="6"/>
<keyword evidence="7" id="KW-1185">Reference proteome</keyword>
<evidence type="ECO:0000256" key="1">
    <source>
        <dbReference type="ARBA" id="ARBA00007228"/>
    </source>
</evidence>
<dbReference type="InterPro" id="IPR029026">
    <property type="entry name" value="tRNA_m1G_MTases_N"/>
</dbReference>
<gene>
    <name evidence="6" type="primary">spoU</name>
    <name evidence="6" type="ordered locus">RB8060</name>
</gene>
<keyword evidence="2 6" id="KW-0489">Methyltransferase</keyword>
<feature type="domain" description="MRM3-like substrate binding" evidence="5">
    <location>
        <begin position="15"/>
        <end position="111"/>
    </location>
</feature>
<reference evidence="6 7" key="1">
    <citation type="journal article" date="2003" name="Proc. Natl. Acad. Sci. U.S.A.">
        <title>Complete genome sequence of the marine planctomycete Pirellula sp. strain 1.</title>
        <authorList>
            <person name="Gloeckner F.O."/>
            <person name="Kube M."/>
            <person name="Bauer M."/>
            <person name="Teeling H."/>
            <person name="Lombardot T."/>
            <person name="Ludwig W."/>
            <person name="Gade D."/>
            <person name="Beck A."/>
            <person name="Borzym K."/>
            <person name="Heitmann K."/>
            <person name="Rabus R."/>
            <person name="Schlesner H."/>
            <person name="Amann R."/>
            <person name="Reinhardt R."/>
        </authorList>
    </citation>
    <scope>NUCLEOTIDE SEQUENCE [LARGE SCALE GENOMIC DNA]</scope>
    <source>
        <strain evidence="7">DSM 10527 / NCIMB 13988 / SH1</strain>
    </source>
</reference>
<dbReference type="InterPro" id="IPR029064">
    <property type="entry name" value="Ribosomal_eL30-like_sf"/>
</dbReference>
<dbReference type="GO" id="GO:0032259">
    <property type="term" value="P:methylation"/>
    <property type="evidence" value="ECO:0007669"/>
    <property type="project" value="UniProtKB-KW"/>
</dbReference>
<dbReference type="HOGENOM" id="CLU_021322_3_2_0"/>
<dbReference type="EnsemblBacteria" id="CAD78444">
    <property type="protein sequence ID" value="CAD78444"/>
    <property type="gene ID" value="RB8060"/>
</dbReference>
<dbReference type="InterPro" id="IPR029028">
    <property type="entry name" value="Alpha/beta_knot_MTases"/>
</dbReference>
<dbReference type="PANTHER" id="PTHR43191:SF2">
    <property type="entry name" value="RRNA METHYLTRANSFERASE 3, MITOCHONDRIAL"/>
    <property type="match status" value="1"/>
</dbReference>
<dbReference type="eggNOG" id="COG0566">
    <property type="taxonomic scope" value="Bacteria"/>
</dbReference>
<dbReference type="SUPFAM" id="SSF75217">
    <property type="entry name" value="alpha/beta knot"/>
    <property type="match status" value="1"/>
</dbReference>
<dbReference type="STRING" id="243090.RB8060"/>
<evidence type="ECO:0000259" key="4">
    <source>
        <dbReference type="Pfam" id="PF00588"/>
    </source>
</evidence>
<evidence type="ECO:0000313" key="6">
    <source>
        <dbReference type="EMBL" id="CAD78444.1"/>
    </source>
</evidence>
<evidence type="ECO:0000256" key="2">
    <source>
        <dbReference type="ARBA" id="ARBA00022603"/>
    </source>
</evidence>
<dbReference type="PATRIC" id="fig|243090.15.peg.3892"/>
<dbReference type="FunCoup" id="Q7UG85">
    <property type="interactions" value="438"/>
</dbReference>
<evidence type="ECO:0000256" key="3">
    <source>
        <dbReference type="ARBA" id="ARBA00022679"/>
    </source>
</evidence>
<dbReference type="EC" id="2.1.1.-" evidence="6"/>
<sequence length="281" mass="30202">MQKCCPMETIRSLQNAAVRRIVSLRRSRKRRAAGVVLVDGPRESLRAIEAGLKLTAFYEIEPKLSESAGPPDMPEQAVARQHAIDSGVHRWVTSEVFRKIAYTASTDRCVAEFVAPDDSLEQLLERSSWNDGLILVLDRVEKPGNLGAVFRSADAAGVSAVLLSDCPSDRFNPNAIRGSLGAVFTVPSASGSESQMEAFLKTHGYRVAAMRVEGSRPLFDSDLRGKVAVVLGSEADGLADRWAGDSIDPVALPMAGHVDSLNVSVSAAIVAFEAVRQRSNG</sequence>
<keyword evidence="3 6" id="KW-0808">Transferase</keyword>
<dbReference type="AlphaFoldDB" id="Q7UG85"/>
<evidence type="ECO:0000313" key="7">
    <source>
        <dbReference type="Proteomes" id="UP000001025"/>
    </source>
</evidence>
<dbReference type="EMBL" id="BX294147">
    <property type="protein sequence ID" value="CAD78444.1"/>
    <property type="molecule type" value="Genomic_DNA"/>
</dbReference>
<accession>Q7UG85</accession>
<organism evidence="6 7">
    <name type="scientific">Rhodopirellula baltica (strain DSM 10527 / NCIMB 13988 / SH1)</name>
    <dbReference type="NCBI Taxonomy" id="243090"/>
    <lineage>
        <taxon>Bacteria</taxon>
        <taxon>Pseudomonadati</taxon>
        <taxon>Planctomycetota</taxon>
        <taxon>Planctomycetia</taxon>
        <taxon>Pirellulales</taxon>
        <taxon>Pirellulaceae</taxon>
        <taxon>Rhodopirellula</taxon>
    </lineage>
</organism>
<dbReference type="GO" id="GO:0006396">
    <property type="term" value="P:RNA processing"/>
    <property type="evidence" value="ECO:0007669"/>
    <property type="project" value="InterPro"/>
</dbReference>
<dbReference type="CDD" id="cd18104">
    <property type="entry name" value="SpoU-like_RNA-MTase"/>
    <property type="match status" value="1"/>
</dbReference>
<dbReference type="InterPro" id="IPR001537">
    <property type="entry name" value="SpoU_MeTrfase"/>
</dbReference>
<dbReference type="Gene3D" id="3.30.1330.30">
    <property type="match status" value="1"/>
</dbReference>
<dbReference type="Pfam" id="PF22435">
    <property type="entry name" value="MRM3-like_sub_bind"/>
    <property type="match status" value="1"/>
</dbReference>
<proteinExistence type="inferred from homology"/>
<dbReference type="Pfam" id="PF00588">
    <property type="entry name" value="SpoU_methylase"/>
    <property type="match status" value="1"/>
</dbReference>
<dbReference type="InterPro" id="IPR051259">
    <property type="entry name" value="rRNA_Methyltransferase"/>
</dbReference>
<dbReference type="Proteomes" id="UP000001025">
    <property type="component" value="Chromosome"/>
</dbReference>
<dbReference type="InParanoid" id="Q7UG85"/>
<dbReference type="OrthoDB" id="9794400at2"/>
<name>Q7UG85_RHOBA</name>
<dbReference type="InterPro" id="IPR053888">
    <property type="entry name" value="MRM3-like_sub_bind"/>
</dbReference>
<dbReference type="KEGG" id="rba:RB8060"/>
<dbReference type="GO" id="GO:0003723">
    <property type="term" value="F:RNA binding"/>
    <property type="evidence" value="ECO:0007669"/>
    <property type="project" value="InterPro"/>
</dbReference>
<dbReference type="PANTHER" id="PTHR43191">
    <property type="entry name" value="RRNA METHYLTRANSFERASE 3"/>
    <property type="match status" value="1"/>
</dbReference>
<protein>
    <submittedName>
        <fullName evidence="6">SpoU rRNA methylase family protein</fullName>
        <ecNumber evidence="6">2.1.1.-</ecNumber>
        <ecNumber evidence="6">2.1.1.66</ecNumber>
    </submittedName>
</protein>
<evidence type="ECO:0000259" key="5">
    <source>
        <dbReference type="Pfam" id="PF22435"/>
    </source>
</evidence>
<dbReference type="Gene3D" id="3.40.1280.10">
    <property type="match status" value="1"/>
</dbReference>
<feature type="domain" description="tRNA/rRNA methyltransferase SpoU type" evidence="4">
    <location>
        <begin position="133"/>
        <end position="271"/>
    </location>
</feature>
<dbReference type="SUPFAM" id="SSF55315">
    <property type="entry name" value="L30e-like"/>
    <property type="match status" value="1"/>
</dbReference>